<evidence type="ECO:0000259" key="1">
    <source>
        <dbReference type="PROSITE" id="PS51819"/>
    </source>
</evidence>
<dbReference type="InterPro" id="IPR029068">
    <property type="entry name" value="Glyas_Bleomycin-R_OHBP_Dase"/>
</dbReference>
<evidence type="ECO:0000313" key="2">
    <source>
        <dbReference type="EMBL" id="SFW57401.1"/>
    </source>
</evidence>
<dbReference type="AlphaFoldDB" id="A0A1K1QCH2"/>
<dbReference type="PANTHER" id="PTHR36437">
    <property type="entry name" value="GLYOXALASE/BLEOMYCIN RESISTANCE PROTEIN/DIOXYGENASE"/>
    <property type="match status" value="1"/>
</dbReference>
<feature type="domain" description="VOC" evidence="1">
    <location>
        <begin position="4"/>
        <end position="128"/>
    </location>
</feature>
<dbReference type="Pfam" id="PF00903">
    <property type="entry name" value="Glyoxalase"/>
    <property type="match status" value="1"/>
</dbReference>
<dbReference type="Proteomes" id="UP000183257">
    <property type="component" value="Unassembled WGS sequence"/>
</dbReference>
<dbReference type="STRING" id="76595.SAMN05660313_02580"/>
<dbReference type="PROSITE" id="PS51819">
    <property type="entry name" value="VOC"/>
    <property type="match status" value="1"/>
</dbReference>
<dbReference type="OrthoDB" id="9794917at2"/>
<dbReference type="EMBL" id="FPIY01000003">
    <property type="protein sequence ID" value="SFW57401.1"/>
    <property type="molecule type" value="Genomic_DNA"/>
</dbReference>
<reference evidence="3" key="1">
    <citation type="submission" date="2016-11" db="EMBL/GenBank/DDBJ databases">
        <authorList>
            <person name="Varghese N."/>
            <person name="Submissions S."/>
        </authorList>
    </citation>
    <scope>NUCLEOTIDE SEQUENCE [LARGE SCALE GENOMIC DNA]</scope>
    <source>
        <strain evidence="3">DSM 24786</strain>
    </source>
</reference>
<accession>A0A1K1QCH2</accession>
<dbReference type="RefSeq" id="WP_072304204.1">
    <property type="nucleotide sequence ID" value="NZ_FPIY01000003.1"/>
</dbReference>
<keyword evidence="3" id="KW-1185">Reference proteome</keyword>
<protein>
    <submittedName>
        <fullName evidence="2">Catechol 2,3-dioxygenase</fullName>
    </submittedName>
</protein>
<dbReference type="GO" id="GO:0051213">
    <property type="term" value="F:dioxygenase activity"/>
    <property type="evidence" value="ECO:0007669"/>
    <property type="project" value="UniProtKB-KW"/>
</dbReference>
<dbReference type="PANTHER" id="PTHR36437:SF2">
    <property type="entry name" value="GLYOXALASE_BLEOMYCIN RESISTANCE PROTEIN_DIOXYGENASE"/>
    <property type="match status" value="1"/>
</dbReference>
<dbReference type="InterPro" id="IPR004360">
    <property type="entry name" value="Glyas_Fos-R_dOase_dom"/>
</dbReference>
<gene>
    <name evidence="2" type="ORF">SAMN05660313_02580</name>
</gene>
<dbReference type="SUPFAM" id="SSF54593">
    <property type="entry name" value="Glyoxalase/Bleomycin resistance protein/Dihydroxybiphenyl dioxygenase"/>
    <property type="match status" value="1"/>
</dbReference>
<dbReference type="InterPro" id="IPR037523">
    <property type="entry name" value="VOC_core"/>
</dbReference>
<keyword evidence="2" id="KW-0223">Dioxygenase</keyword>
<keyword evidence="2" id="KW-0560">Oxidoreductase</keyword>
<name>A0A1K1QCH2_9FLAO</name>
<organism evidence="2 3">
    <name type="scientific">Cellulophaga fucicola</name>
    <dbReference type="NCBI Taxonomy" id="76595"/>
    <lineage>
        <taxon>Bacteria</taxon>
        <taxon>Pseudomonadati</taxon>
        <taxon>Bacteroidota</taxon>
        <taxon>Flavobacteriia</taxon>
        <taxon>Flavobacteriales</taxon>
        <taxon>Flavobacteriaceae</taxon>
        <taxon>Cellulophaga</taxon>
    </lineage>
</organism>
<evidence type="ECO:0000313" key="3">
    <source>
        <dbReference type="Proteomes" id="UP000183257"/>
    </source>
</evidence>
<proteinExistence type="predicted"/>
<dbReference type="Gene3D" id="3.10.180.10">
    <property type="entry name" value="2,3-Dihydroxybiphenyl 1,2-Dioxygenase, domain 1"/>
    <property type="match status" value="1"/>
</dbReference>
<sequence>MTHAIKNATLLVLNYDDAITFYTQKLNFILVEDVQLGDGKRWVTIQAKNQPDFGLVLSLASSELQKATVGKQAGDGVAFFMQTSDTKRDYTLFSKNGVVFIQEPTEQPYGIVAIFKDLYGNKWDLIQPTA</sequence>